<dbReference type="PANTHER" id="PTHR18964">
    <property type="entry name" value="ROK (REPRESSOR, ORF, KINASE) FAMILY"/>
    <property type="match status" value="1"/>
</dbReference>
<dbReference type="Gene3D" id="3.30.420.40">
    <property type="match status" value="2"/>
</dbReference>
<dbReference type="EMBL" id="FZMO01000087">
    <property type="protein sequence ID" value="SNQ47214.1"/>
    <property type="molecule type" value="Genomic_DNA"/>
</dbReference>
<feature type="compositionally biased region" description="Low complexity" evidence="2">
    <location>
        <begin position="199"/>
        <end position="208"/>
    </location>
</feature>
<dbReference type="PANTHER" id="PTHR18964:SF169">
    <property type="entry name" value="N-ACETYLMANNOSAMINE KINASE"/>
    <property type="match status" value="1"/>
</dbReference>
<evidence type="ECO:0000313" key="4">
    <source>
        <dbReference type="Proteomes" id="UP000234331"/>
    </source>
</evidence>
<comment type="similarity">
    <text evidence="1">Belongs to the ROK (NagC/XylR) family.</text>
</comment>
<dbReference type="Proteomes" id="UP000234331">
    <property type="component" value="Unassembled WGS sequence"/>
</dbReference>
<dbReference type="OrthoDB" id="3464494at2"/>
<dbReference type="RefSeq" id="WP_101831107.1">
    <property type="nucleotide sequence ID" value="NZ_FZMO01000087.1"/>
</dbReference>
<protein>
    <submittedName>
        <fullName evidence="3">ROK</fullName>
    </submittedName>
</protein>
<name>A0A2I2KNG9_9ACTN</name>
<evidence type="ECO:0000256" key="1">
    <source>
        <dbReference type="ARBA" id="ARBA00006479"/>
    </source>
</evidence>
<proteinExistence type="inferred from homology"/>
<evidence type="ECO:0000313" key="3">
    <source>
        <dbReference type="EMBL" id="SNQ47214.1"/>
    </source>
</evidence>
<evidence type="ECO:0000256" key="2">
    <source>
        <dbReference type="SAM" id="MobiDB-lite"/>
    </source>
</evidence>
<dbReference type="InterPro" id="IPR043129">
    <property type="entry name" value="ATPase_NBD"/>
</dbReference>
<feature type="region of interest" description="Disordered" evidence="2">
    <location>
        <begin position="189"/>
        <end position="208"/>
    </location>
</feature>
<gene>
    <name evidence="3" type="ORF">FRACA_1770016</name>
</gene>
<accession>A0A2I2KNG9</accession>
<sequence length="320" mass="32704">MKVHAFDIGASAIKQAIVDTGPPCAISVPLPVLRLPPKPTFHAVLERLFPALTGTVDVDRVAIATTGAVDVDGTVIRAEAIQGYTRVHWPSLLPGVFPDLRGRVHVVNDGAAATWAEYQRRGRTGTHVHFALGSGIGGGIALGGQLALGAPPGPAGLGHILVDPASTVRCSCTRTGCVETLAGARAVRRGYQPSPPAAPRRTSTATRTRVPTVAELVHKTQHGDPAARRTFEAAGYWLGTAAATVLNILAPDVITIGGGLAQAAASATGPDSGYLGAAQQALRQRAVPRLADRAVLTPAAYGPDGPLIGAALLAASGNDT</sequence>
<dbReference type="InterPro" id="IPR000600">
    <property type="entry name" value="ROK"/>
</dbReference>
<dbReference type="SUPFAM" id="SSF53067">
    <property type="entry name" value="Actin-like ATPase domain"/>
    <property type="match status" value="1"/>
</dbReference>
<organism evidence="3 4">
    <name type="scientific">Frankia canadensis</name>
    <dbReference type="NCBI Taxonomy" id="1836972"/>
    <lineage>
        <taxon>Bacteria</taxon>
        <taxon>Bacillati</taxon>
        <taxon>Actinomycetota</taxon>
        <taxon>Actinomycetes</taxon>
        <taxon>Frankiales</taxon>
        <taxon>Frankiaceae</taxon>
        <taxon>Frankia</taxon>
    </lineage>
</organism>
<dbReference type="Pfam" id="PF00480">
    <property type="entry name" value="ROK"/>
    <property type="match status" value="1"/>
</dbReference>
<reference evidence="3 4" key="1">
    <citation type="submission" date="2017-06" db="EMBL/GenBank/DDBJ databases">
        <authorList>
            <person name="Kim H.J."/>
            <person name="Triplett B.A."/>
        </authorList>
    </citation>
    <scope>NUCLEOTIDE SEQUENCE [LARGE SCALE GENOMIC DNA]</scope>
    <source>
        <strain evidence="3">FRACA_ARgP5</strain>
    </source>
</reference>
<keyword evidence="4" id="KW-1185">Reference proteome</keyword>
<dbReference type="AlphaFoldDB" id="A0A2I2KNG9"/>